<feature type="compositionally biased region" description="Polar residues" evidence="1">
    <location>
        <begin position="95"/>
        <end position="108"/>
    </location>
</feature>
<evidence type="ECO:0000313" key="2">
    <source>
        <dbReference type="EMBL" id="KAF6210953.1"/>
    </source>
</evidence>
<reference evidence="2" key="1">
    <citation type="journal article" date="2021" name="Mol. Ecol. Resour.">
        <title>Apolygus lucorum genome provides insights into omnivorousness and mesophyll feeding.</title>
        <authorList>
            <person name="Liu Y."/>
            <person name="Liu H."/>
            <person name="Wang H."/>
            <person name="Huang T."/>
            <person name="Liu B."/>
            <person name="Yang B."/>
            <person name="Yin L."/>
            <person name="Li B."/>
            <person name="Zhang Y."/>
            <person name="Zhang S."/>
            <person name="Jiang F."/>
            <person name="Zhang X."/>
            <person name="Ren Y."/>
            <person name="Wang B."/>
            <person name="Wang S."/>
            <person name="Lu Y."/>
            <person name="Wu K."/>
            <person name="Fan W."/>
            <person name="Wang G."/>
        </authorList>
    </citation>
    <scope>NUCLEOTIDE SEQUENCE</scope>
    <source>
        <strain evidence="2">12Hb</strain>
    </source>
</reference>
<name>A0A6A4JRN6_APOLU</name>
<protein>
    <submittedName>
        <fullName evidence="2">Uncharacterized protein</fullName>
    </submittedName>
</protein>
<gene>
    <name evidence="2" type="ORF">GE061_014066</name>
</gene>
<proteinExistence type="predicted"/>
<keyword evidence="3" id="KW-1185">Reference proteome</keyword>
<feature type="compositionally biased region" description="Basic and acidic residues" evidence="1">
    <location>
        <begin position="44"/>
        <end position="54"/>
    </location>
</feature>
<dbReference type="OrthoDB" id="8197386at2759"/>
<dbReference type="AlphaFoldDB" id="A0A6A4JRN6"/>
<dbReference type="Proteomes" id="UP000466442">
    <property type="component" value="Linkage Group LG5"/>
</dbReference>
<feature type="compositionally biased region" description="Basic and acidic residues" evidence="1">
    <location>
        <begin position="75"/>
        <end position="90"/>
    </location>
</feature>
<dbReference type="EMBL" id="WIXP02000005">
    <property type="protein sequence ID" value="KAF6210953.1"/>
    <property type="molecule type" value="Genomic_DNA"/>
</dbReference>
<organism evidence="2 3">
    <name type="scientific">Apolygus lucorum</name>
    <name type="common">Small green plant bug</name>
    <name type="synonym">Lygocoris lucorum</name>
    <dbReference type="NCBI Taxonomy" id="248454"/>
    <lineage>
        <taxon>Eukaryota</taxon>
        <taxon>Metazoa</taxon>
        <taxon>Ecdysozoa</taxon>
        <taxon>Arthropoda</taxon>
        <taxon>Hexapoda</taxon>
        <taxon>Insecta</taxon>
        <taxon>Pterygota</taxon>
        <taxon>Neoptera</taxon>
        <taxon>Paraneoptera</taxon>
        <taxon>Hemiptera</taxon>
        <taxon>Heteroptera</taxon>
        <taxon>Panheteroptera</taxon>
        <taxon>Cimicomorpha</taxon>
        <taxon>Miridae</taxon>
        <taxon>Mirini</taxon>
        <taxon>Apolygus</taxon>
    </lineage>
</organism>
<comment type="caution">
    <text evidence="2">The sequence shown here is derived from an EMBL/GenBank/DDBJ whole genome shotgun (WGS) entry which is preliminary data.</text>
</comment>
<sequence length="297" mass="31821">MKDLPMLSAHPCDCAAMCSIISTELLKMSENMLLLRDSAITDPKTHKNEFHCDFRGNSGTGGGDTDVNKAPQSKRVPDKRKGETERDKAKPSGPITRSQASGKSGGSATPTGPPVKKVTPSGGHSGKSSQGKLELTLNRPQPPTIAHTKGGSNNELSDSPGAKTSDPENDAQVLDPNLPNMSSNISWNLVKHKRRKGVVGSAASDGGLCAGIQRSWIFVGKIKKDTVSETVNDFITKKLPNSAPIVESLNSKGLFESFRVGIDKSFHDEIMDPSFWPAGIFVKPFLFRRSQGGVMLP</sequence>
<feature type="compositionally biased region" description="Low complexity" evidence="1">
    <location>
        <begin position="114"/>
        <end position="132"/>
    </location>
</feature>
<feature type="region of interest" description="Disordered" evidence="1">
    <location>
        <begin position="44"/>
        <end position="179"/>
    </location>
</feature>
<evidence type="ECO:0000313" key="3">
    <source>
        <dbReference type="Proteomes" id="UP000466442"/>
    </source>
</evidence>
<accession>A0A6A4JRN6</accession>
<evidence type="ECO:0000256" key="1">
    <source>
        <dbReference type="SAM" id="MobiDB-lite"/>
    </source>
</evidence>